<evidence type="ECO:0000313" key="4">
    <source>
        <dbReference type="EMBL" id="NDO68953.1"/>
    </source>
</evidence>
<dbReference type="GO" id="GO:0030170">
    <property type="term" value="F:pyridoxal phosphate binding"/>
    <property type="evidence" value="ECO:0007669"/>
    <property type="project" value="TreeGrafter"/>
</dbReference>
<feature type="active site" description="Proton acceptor" evidence="1">
    <location>
        <position position="233"/>
    </location>
</feature>
<dbReference type="GO" id="GO:0008483">
    <property type="term" value="F:transaminase activity"/>
    <property type="evidence" value="ECO:0007669"/>
    <property type="project" value="TreeGrafter"/>
</dbReference>
<dbReference type="InterPro" id="IPR015421">
    <property type="entry name" value="PyrdxlP-dep_Trfase_major"/>
</dbReference>
<evidence type="ECO:0000256" key="2">
    <source>
        <dbReference type="PIRSR" id="PIRSR000390-2"/>
    </source>
</evidence>
<proteinExistence type="inferred from homology"/>
<protein>
    <submittedName>
        <fullName evidence="4">Uncharacterized protein</fullName>
    </submittedName>
</protein>
<evidence type="ECO:0000313" key="5">
    <source>
        <dbReference type="Proteomes" id="UP000474104"/>
    </source>
</evidence>
<evidence type="ECO:0000256" key="1">
    <source>
        <dbReference type="PIRSR" id="PIRSR000390-1"/>
    </source>
</evidence>
<dbReference type="PIRSF" id="PIRSF000390">
    <property type="entry name" value="PLP_StrS"/>
    <property type="match status" value="1"/>
</dbReference>
<reference evidence="4 5" key="1">
    <citation type="submission" date="2019-07" db="EMBL/GenBank/DDBJ databases">
        <title>Draft genome sequences of 15 bacterial species constituting the stable defined intestinal microbiota of the GM15 gnotobiotic mouse model.</title>
        <authorList>
            <person name="Elie C."/>
            <person name="Mathieu A."/>
            <person name="Saliou A."/>
            <person name="Darnaud M."/>
            <person name="Leulier F."/>
            <person name="Tamellini A."/>
        </authorList>
    </citation>
    <scope>NUCLEOTIDE SEQUENCE [LARGE SCALE GENOMIC DNA]</scope>
    <source>
        <strain evidence="5">ASF 502</strain>
    </source>
</reference>
<dbReference type="Gene3D" id="3.40.640.10">
    <property type="entry name" value="Type I PLP-dependent aspartate aminotransferase-like (Major domain)"/>
    <property type="match status" value="1"/>
</dbReference>
<dbReference type="InterPro" id="IPR015424">
    <property type="entry name" value="PyrdxlP-dep_Trfase"/>
</dbReference>
<keyword evidence="2 3" id="KW-0663">Pyridoxal phosphate</keyword>
<organism evidence="4 5">
    <name type="scientific">Schaedlerella arabinosiphila</name>
    <dbReference type="NCBI Taxonomy" id="2044587"/>
    <lineage>
        <taxon>Bacteria</taxon>
        <taxon>Bacillati</taxon>
        <taxon>Bacillota</taxon>
        <taxon>Clostridia</taxon>
        <taxon>Lachnospirales</taxon>
        <taxon>Lachnospiraceae</taxon>
        <taxon>Schaedlerella</taxon>
    </lineage>
</organism>
<evidence type="ECO:0000256" key="3">
    <source>
        <dbReference type="RuleBase" id="RU004508"/>
    </source>
</evidence>
<accession>A0A9X5C7F6</accession>
<dbReference type="SUPFAM" id="SSF53383">
    <property type="entry name" value="PLP-dependent transferases"/>
    <property type="match status" value="1"/>
</dbReference>
<dbReference type="GO" id="GO:0000271">
    <property type="term" value="P:polysaccharide biosynthetic process"/>
    <property type="evidence" value="ECO:0007669"/>
    <property type="project" value="TreeGrafter"/>
</dbReference>
<dbReference type="Gene3D" id="3.90.1150.10">
    <property type="entry name" value="Aspartate Aminotransferase, domain 1"/>
    <property type="match status" value="1"/>
</dbReference>
<dbReference type="Pfam" id="PF01041">
    <property type="entry name" value="DegT_DnrJ_EryC1"/>
    <property type="match status" value="1"/>
</dbReference>
<gene>
    <name evidence="4" type="ORF">FMM80_09775</name>
</gene>
<dbReference type="InterPro" id="IPR015422">
    <property type="entry name" value="PyrdxlP-dep_Trfase_small"/>
</dbReference>
<dbReference type="Proteomes" id="UP000474104">
    <property type="component" value="Unassembled WGS sequence"/>
</dbReference>
<comment type="similarity">
    <text evidence="3">Belongs to the DegT/DnrJ/EryC1 family.</text>
</comment>
<comment type="caution">
    <text evidence="4">The sequence shown here is derived from an EMBL/GenBank/DDBJ whole genome shotgun (WGS) entry which is preliminary data.</text>
</comment>
<sequence>MRKGANMTDIAARCIREQPRFKGIFQNKGTFERRVRLASPTMHSDEKTFINQAFDEGFTGRNTARLEKEAAEYIGVKHAVALHSGAAAMHMAVKLAAERLYGSAAAVPISGGLGTVGALQGKRVFCSDFASSTMADSIISEGGEPVFVDASDEDWSMDPEVLEIAFQRYPDVKLVMMNHAYGFPGQIMKIREICRDHGALLIEDASESLGAKVHGKQTGSFGDYGILSFGSDKIITGSVGGMLLTDDDYSSKKARSRASHSRAAAPWRQHEEPGDDCLMSDIVAGLILGQFRHLDEHIAKKRMIYERYLEKLDGDIMYMNPVGEGTEPNYWMSCMTCESNILFQETRSEREYTYTNQHGTASPMEIYDALEAFNVESCPVYKPMSLQPVFRNYDQITLDGSKREYPEFDQDGFWVRCDVAKDNFDRGLCLPSDIKMTGEEQDRVVEIVRSCFD</sequence>
<dbReference type="AlphaFoldDB" id="A0A9X5C7F6"/>
<dbReference type="EMBL" id="VIRB01000061">
    <property type="protein sequence ID" value="NDO68953.1"/>
    <property type="molecule type" value="Genomic_DNA"/>
</dbReference>
<dbReference type="InterPro" id="IPR000653">
    <property type="entry name" value="DegT/StrS_aminotransferase"/>
</dbReference>
<name>A0A9X5C7F6_9FIRM</name>
<dbReference type="PANTHER" id="PTHR30244">
    <property type="entry name" value="TRANSAMINASE"/>
    <property type="match status" value="1"/>
</dbReference>
<feature type="modified residue" description="N6-(pyridoxal phosphate)lysine" evidence="2">
    <location>
        <position position="233"/>
    </location>
</feature>
<dbReference type="PANTHER" id="PTHR30244:SF34">
    <property type="entry name" value="DTDP-4-AMINO-4,6-DIDEOXYGALACTOSE TRANSAMINASE"/>
    <property type="match status" value="1"/>
</dbReference>